<feature type="transmembrane region" description="Helical" evidence="8">
    <location>
        <begin position="155"/>
        <end position="173"/>
    </location>
</feature>
<feature type="transmembrane region" description="Helical" evidence="8">
    <location>
        <begin position="7"/>
        <end position="24"/>
    </location>
</feature>
<dbReference type="AlphaFoldDB" id="A0A5R8Y3T6"/>
<protein>
    <submittedName>
        <fullName evidence="10">MFS transporter</fullName>
    </submittedName>
</protein>
<evidence type="ECO:0000256" key="1">
    <source>
        <dbReference type="ARBA" id="ARBA00004651"/>
    </source>
</evidence>
<evidence type="ECO:0000256" key="3">
    <source>
        <dbReference type="ARBA" id="ARBA00022448"/>
    </source>
</evidence>
<dbReference type="RefSeq" id="WP_138151141.1">
    <property type="nucleotide sequence ID" value="NZ_VANU01000001.1"/>
</dbReference>
<dbReference type="CDD" id="cd17324">
    <property type="entry name" value="MFS_NepI_like"/>
    <property type="match status" value="1"/>
</dbReference>
<evidence type="ECO:0000313" key="11">
    <source>
        <dbReference type="Proteomes" id="UP000308901"/>
    </source>
</evidence>
<feature type="transmembrane region" description="Helical" evidence="8">
    <location>
        <begin position="266"/>
        <end position="284"/>
    </location>
</feature>
<dbReference type="PANTHER" id="PTHR43271">
    <property type="entry name" value="BLL2771 PROTEIN"/>
    <property type="match status" value="1"/>
</dbReference>
<feature type="transmembrane region" description="Helical" evidence="8">
    <location>
        <begin position="329"/>
        <end position="348"/>
    </location>
</feature>
<feature type="transmembrane region" description="Helical" evidence="8">
    <location>
        <begin position="202"/>
        <end position="222"/>
    </location>
</feature>
<accession>A0A5R8Y3T6</accession>
<evidence type="ECO:0000256" key="6">
    <source>
        <dbReference type="ARBA" id="ARBA00022989"/>
    </source>
</evidence>
<sequence>MKKKELFIIIYTITILLSVMYATQPLQPLLSKEFDVSIVKASSFTAVIMLFLAISPIFYGYILESVKIKTVLMIASSILLITNLILGFVNNYELFLTIRTIEAIVIPAILTGCMAILAKDKKNTKVNMSIYVAATVFGGLVGRVFSGFIAEEFGWRIVFFSLSLALLLGLYFIKSLNFDDDANLVKPKLQDITNILKDKRFVIIYLQMFIIFFVFAGLLNILPFRVKELDPNVSETQVGLLYLGYGMGILISLFIHKIVNFFKKELRAIMAGIVLFLVSTSLFISTNPILLFSLVFVFCIGMFTIHTLSTRIANSLKASQKALTSGMYLSFYYLGGAVGSIIPSIVYAELGWNFTIYMFLVLLAFAFLFVFLNRNKFEAFN</sequence>
<proteinExistence type="inferred from homology"/>
<reference evidence="10 11" key="1">
    <citation type="submission" date="2019-05" db="EMBL/GenBank/DDBJ databases">
        <title>Arcobacter sp. nov., isolated from sea sediment.</title>
        <authorList>
            <person name="Kim W."/>
        </authorList>
    </citation>
    <scope>NUCLEOTIDE SEQUENCE [LARGE SCALE GENOMIC DNA]</scope>
    <source>
        <strain evidence="10 11">CAU 1517</strain>
    </source>
</reference>
<evidence type="ECO:0000259" key="9">
    <source>
        <dbReference type="PROSITE" id="PS50850"/>
    </source>
</evidence>
<dbReference type="Pfam" id="PF07690">
    <property type="entry name" value="MFS_1"/>
    <property type="match status" value="1"/>
</dbReference>
<comment type="caution">
    <text evidence="10">The sequence shown here is derived from an EMBL/GenBank/DDBJ whole genome shotgun (WGS) entry which is preliminary data.</text>
</comment>
<feature type="domain" description="Major facilitator superfamily (MFS) profile" evidence="9">
    <location>
        <begin position="1"/>
        <end position="376"/>
    </location>
</feature>
<dbReference type="SUPFAM" id="SSF103473">
    <property type="entry name" value="MFS general substrate transporter"/>
    <property type="match status" value="1"/>
</dbReference>
<evidence type="ECO:0000256" key="8">
    <source>
        <dbReference type="SAM" id="Phobius"/>
    </source>
</evidence>
<evidence type="ECO:0000256" key="4">
    <source>
        <dbReference type="ARBA" id="ARBA00022475"/>
    </source>
</evidence>
<evidence type="ECO:0000313" key="10">
    <source>
        <dbReference type="EMBL" id="TLP40764.1"/>
    </source>
</evidence>
<dbReference type="EMBL" id="VANU01000001">
    <property type="protein sequence ID" value="TLP40764.1"/>
    <property type="molecule type" value="Genomic_DNA"/>
</dbReference>
<dbReference type="InterPro" id="IPR011701">
    <property type="entry name" value="MFS"/>
</dbReference>
<evidence type="ECO:0000256" key="2">
    <source>
        <dbReference type="ARBA" id="ARBA00008335"/>
    </source>
</evidence>
<name>A0A5R8Y3T6_9BACT</name>
<keyword evidence="11" id="KW-1185">Reference proteome</keyword>
<evidence type="ECO:0000256" key="5">
    <source>
        <dbReference type="ARBA" id="ARBA00022692"/>
    </source>
</evidence>
<dbReference type="Proteomes" id="UP000308901">
    <property type="component" value="Unassembled WGS sequence"/>
</dbReference>
<comment type="subcellular location">
    <subcellularLocation>
        <location evidence="1">Cell membrane</location>
        <topology evidence="1">Multi-pass membrane protein</topology>
    </subcellularLocation>
</comment>
<feature type="transmembrane region" description="Helical" evidence="8">
    <location>
        <begin position="95"/>
        <end position="118"/>
    </location>
</feature>
<keyword evidence="5 8" id="KW-0812">Transmembrane</keyword>
<dbReference type="GO" id="GO:0022857">
    <property type="term" value="F:transmembrane transporter activity"/>
    <property type="evidence" value="ECO:0007669"/>
    <property type="project" value="InterPro"/>
</dbReference>
<keyword evidence="7 8" id="KW-0472">Membrane</keyword>
<feature type="transmembrane region" description="Helical" evidence="8">
    <location>
        <begin position="44"/>
        <end position="63"/>
    </location>
</feature>
<dbReference type="InterPro" id="IPR036259">
    <property type="entry name" value="MFS_trans_sf"/>
</dbReference>
<dbReference type="PROSITE" id="PS50850">
    <property type="entry name" value="MFS"/>
    <property type="match status" value="1"/>
</dbReference>
<comment type="similarity">
    <text evidence="2">Belongs to the major facilitator superfamily.</text>
</comment>
<feature type="transmembrane region" description="Helical" evidence="8">
    <location>
        <begin position="130"/>
        <end position="149"/>
    </location>
</feature>
<dbReference type="OrthoDB" id="9780737at2"/>
<dbReference type="InterPro" id="IPR020846">
    <property type="entry name" value="MFS_dom"/>
</dbReference>
<feature type="transmembrane region" description="Helical" evidence="8">
    <location>
        <begin position="242"/>
        <end position="259"/>
    </location>
</feature>
<keyword evidence="3" id="KW-0813">Transport</keyword>
<organism evidence="10 11">
    <name type="scientific">Arcobacter arenosus</name>
    <dbReference type="NCBI Taxonomy" id="2576037"/>
    <lineage>
        <taxon>Bacteria</taxon>
        <taxon>Pseudomonadati</taxon>
        <taxon>Campylobacterota</taxon>
        <taxon>Epsilonproteobacteria</taxon>
        <taxon>Campylobacterales</taxon>
        <taxon>Arcobacteraceae</taxon>
        <taxon>Arcobacter</taxon>
    </lineage>
</organism>
<gene>
    <name evidence="10" type="ORF">FDK22_01745</name>
</gene>
<feature type="transmembrane region" description="Helical" evidence="8">
    <location>
        <begin position="290"/>
        <end position="308"/>
    </location>
</feature>
<dbReference type="Gene3D" id="1.20.1250.20">
    <property type="entry name" value="MFS general substrate transporter like domains"/>
    <property type="match status" value="1"/>
</dbReference>
<evidence type="ECO:0000256" key="7">
    <source>
        <dbReference type="ARBA" id="ARBA00023136"/>
    </source>
</evidence>
<dbReference type="GO" id="GO:0005886">
    <property type="term" value="C:plasma membrane"/>
    <property type="evidence" value="ECO:0007669"/>
    <property type="project" value="UniProtKB-SubCell"/>
</dbReference>
<dbReference type="PANTHER" id="PTHR43271:SF1">
    <property type="entry name" value="INNER MEMBRANE TRANSPORT PROTEIN YNFM"/>
    <property type="match status" value="1"/>
</dbReference>
<feature type="transmembrane region" description="Helical" evidence="8">
    <location>
        <begin position="354"/>
        <end position="372"/>
    </location>
</feature>
<keyword evidence="4" id="KW-1003">Cell membrane</keyword>
<keyword evidence="6 8" id="KW-1133">Transmembrane helix</keyword>
<feature type="transmembrane region" description="Helical" evidence="8">
    <location>
        <begin position="70"/>
        <end position="89"/>
    </location>
</feature>